<evidence type="ECO:0000313" key="6">
    <source>
        <dbReference type="EMBL" id="EMS70552.1"/>
    </source>
</evidence>
<organism evidence="6 7">
    <name type="scientific">Ruminiclostridium cellobioparum subsp. termitidis CT1112</name>
    <dbReference type="NCBI Taxonomy" id="1195236"/>
    <lineage>
        <taxon>Bacteria</taxon>
        <taxon>Bacillati</taxon>
        <taxon>Bacillota</taxon>
        <taxon>Clostridia</taxon>
        <taxon>Eubacteriales</taxon>
        <taxon>Oscillospiraceae</taxon>
        <taxon>Ruminiclostridium</taxon>
    </lineage>
</organism>
<dbReference type="InterPro" id="IPR003135">
    <property type="entry name" value="ATP-grasp_carboxylate-amine"/>
</dbReference>
<dbReference type="EMBL" id="AORV01000052">
    <property type="protein sequence ID" value="EMS70552.1"/>
    <property type="molecule type" value="Genomic_DNA"/>
</dbReference>
<evidence type="ECO:0000256" key="1">
    <source>
        <dbReference type="ARBA" id="ARBA00022741"/>
    </source>
</evidence>
<dbReference type="InterPro" id="IPR011761">
    <property type="entry name" value="ATP-grasp"/>
</dbReference>
<comment type="caution">
    <text evidence="6">The sequence shown here is derived from an EMBL/GenBank/DDBJ whole genome shotgun (WGS) entry which is preliminary data.</text>
</comment>
<dbReference type="Gene3D" id="3.30.1490.20">
    <property type="entry name" value="ATP-grasp fold, A domain"/>
    <property type="match status" value="1"/>
</dbReference>
<evidence type="ECO:0000256" key="2">
    <source>
        <dbReference type="ARBA" id="ARBA00022755"/>
    </source>
</evidence>
<reference evidence="6 7" key="1">
    <citation type="journal article" date="2013" name="Genome Announc.">
        <title>Draft Genome Sequence of the Cellulolytic, Mesophilic, Anaerobic Bacterium Clostridium termitidis Strain CT1112 (DSM 5398).</title>
        <authorList>
            <person name="Lal S."/>
            <person name="Ramachandran U."/>
            <person name="Zhang X."/>
            <person name="Munir R."/>
            <person name="Sparling R."/>
            <person name="Levin D.B."/>
        </authorList>
    </citation>
    <scope>NUCLEOTIDE SEQUENCE [LARGE SCALE GENOMIC DNA]</scope>
    <source>
        <strain evidence="6 7">CT1112</strain>
    </source>
</reference>
<keyword evidence="2" id="KW-0658">Purine biosynthesis</keyword>
<proteinExistence type="predicted"/>
<dbReference type="PANTHER" id="PTHR37018">
    <property type="entry name" value="CULTURE SPECIFIC PROTEIN, PUTATIVE (AFU_ORTHOLOGUE AFUA_2G00130)-RELATED"/>
    <property type="match status" value="1"/>
</dbReference>
<keyword evidence="7" id="KW-1185">Reference proteome</keyword>
<evidence type="ECO:0000313" key="7">
    <source>
        <dbReference type="Proteomes" id="UP000014155"/>
    </source>
</evidence>
<sequence>MDKDFNLIRYVTKDRDKGIIVWLCNIGAEKYWNKTGSGIVDINEDIPVNRIEEMNLLICREQDIIILRKMPDQKYLSDLKGLGFSIPSILTPENADLLTPVSELVVKDEKLLQRLKEIASGNQNVYFVPYAVTYLEEEIAEKAGLRLMGAPSHVNARINDKIFNREVSEKLGFNVCKGKICGSVDEIRQEYEELTGSKPFFEKVIVKEPNGASGKGLYIIENRDKLEPGLRMIARFSRGRTNPKWLVEGWYNKKFDINYQIYVSPGGEVEVFSVKQQLLRDTVYIGSVLPPDIEADIMDSYMEYGRKVGKYLFEMGFTGVAGIDSIITDRDEIIPIIEINGRFTLSTYISFLEHNLGGKKILSRYFRLLPDNAVGYGNICRALDREGILIKPEQREGVLVYTAGTLPYQLNEGSDYYVGRVFVLVVSDSREKINEYNLKLEKVIHSFSRV</sequence>
<dbReference type="PROSITE" id="PS50975">
    <property type="entry name" value="ATP_GRASP"/>
    <property type="match status" value="1"/>
</dbReference>
<dbReference type="Proteomes" id="UP000014155">
    <property type="component" value="Unassembled WGS sequence"/>
</dbReference>
<evidence type="ECO:0000256" key="3">
    <source>
        <dbReference type="ARBA" id="ARBA00022840"/>
    </source>
</evidence>
<dbReference type="AlphaFoldDB" id="S0FGY7"/>
<dbReference type="RefSeq" id="WP_004628135.1">
    <property type="nucleotide sequence ID" value="NZ_AORV01000052.1"/>
</dbReference>
<dbReference type="InterPro" id="IPR041356">
    <property type="entry name" value="PGM1_C"/>
</dbReference>
<evidence type="ECO:0000259" key="5">
    <source>
        <dbReference type="PROSITE" id="PS50975"/>
    </source>
</evidence>
<keyword evidence="1 4" id="KW-0547">Nucleotide-binding</keyword>
<dbReference type="GO" id="GO:0046872">
    <property type="term" value="F:metal ion binding"/>
    <property type="evidence" value="ECO:0007669"/>
    <property type="project" value="InterPro"/>
</dbReference>
<dbReference type="STRING" id="1195236.CTER_3673"/>
<dbReference type="PATRIC" id="fig|1195236.3.peg.3891"/>
<feature type="domain" description="ATP-grasp" evidence="5">
    <location>
        <begin position="165"/>
        <end position="370"/>
    </location>
</feature>
<dbReference type="GO" id="GO:0006164">
    <property type="term" value="P:purine nucleotide biosynthetic process"/>
    <property type="evidence" value="ECO:0007669"/>
    <property type="project" value="UniProtKB-KW"/>
</dbReference>
<dbReference type="Pfam" id="PF02222">
    <property type="entry name" value="ATP-grasp"/>
    <property type="match status" value="1"/>
</dbReference>
<accession>S0FGY7</accession>
<dbReference type="InterPro" id="IPR040754">
    <property type="entry name" value="PreAtp-grasp"/>
</dbReference>
<dbReference type="Gene3D" id="3.30.470.20">
    <property type="entry name" value="ATP-grasp fold, B domain"/>
    <property type="match status" value="1"/>
</dbReference>
<dbReference type="GO" id="GO:0005524">
    <property type="term" value="F:ATP binding"/>
    <property type="evidence" value="ECO:0007669"/>
    <property type="project" value="UniProtKB-UniRule"/>
</dbReference>
<dbReference type="Pfam" id="PF18105">
    <property type="entry name" value="PGM1_C"/>
    <property type="match status" value="1"/>
</dbReference>
<keyword evidence="3 4" id="KW-0067">ATP-binding</keyword>
<dbReference type="Pfam" id="PF18604">
    <property type="entry name" value="PreAtp-grasp"/>
    <property type="match status" value="1"/>
</dbReference>
<gene>
    <name evidence="6" type="ORF">CTER_3673</name>
</gene>
<evidence type="ECO:0000256" key="4">
    <source>
        <dbReference type="PROSITE-ProRule" id="PRU00409"/>
    </source>
</evidence>
<dbReference type="SUPFAM" id="SSF56059">
    <property type="entry name" value="Glutathione synthetase ATP-binding domain-like"/>
    <property type="match status" value="1"/>
</dbReference>
<dbReference type="PANTHER" id="PTHR37018:SF1">
    <property type="entry name" value="CULTURE SPECIFIC PROTEIN, PUTATIVE (AFU_ORTHOLOGUE AFUA_2G00130)-RELATED"/>
    <property type="match status" value="1"/>
</dbReference>
<dbReference type="InterPro" id="IPR013815">
    <property type="entry name" value="ATP_grasp_subdomain_1"/>
</dbReference>
<dbReference type="InterPro" id="IPR053269">
    <property type="entry name" value="Asp-Met_ligase"/>
</dbReference>
<name>S0FGY7_RUMCE</name>
<protein>
    <submittedName>
        <fullName evidence="6">Phosphoribosylaminoimidazole carboxylase (NCAIR synthetase)</fullName>
    </submittedName>
</protein>
<dbReference type="eggNOG" id="COG0026">
    <property type="taxonomic scope" value="Bacteria"/>
</dbReference>